<sequence>MATFQQLPCELISHILSYIEIASDFINVALTCKWLYAITAPLFYEKLILAIRVGLPPIVWDPDSIFAKLKPQWIQYVRQIEVDYYYRQDREDYVGPWYLNVPDVELETGWAIDEFEAKESKQIGQNLFNELLVEKLITRLSPGQLKAFCFDTRYAMDVCSIDICIASVRALCQCQNTISKLKITLREDLADDCTVYDFPCLKYFKFEIQDKTSVELYHCVWALLGSCQNTLEELHCHTDMFDNPFVEAGLSTMFEDAYNDWRNCEKCSQQQVVRDEGKQFGLPRLKVWNCKEMDQPFFEFCFKSGIVRHSPLKNFLTQDAAGNALGLFSDASKLNISELFPSLEKHPNNGLGLQRYLETFEGLSKIIVSSFHGREFGIEWTAGLKHHADSLKQVHVKLMGMRFPVKVLEELGRNCRGLEVFSSEMEDGLPACIFNKEAFPKLKYFHDTTYIGSPGWLDIPLHSEQCLSLVFKALRGEIREGDLSDTLKIVCFGIRTESSTQKIVQGHAFLIQRSVVEEGEKEIEEEEKEGEGEGEEADGESGWKTADGCLYHKNVKMSIRRLEALEYPEVMDRLGGHTDLYG</sequence>
<dbReference type="EMBL" id="JAVHNR010000008">
    <property type="protein sequence ID" value="KAK6334994.1"/>
    <property type="molecule type" value="Genomic_DNA"/>
</dbReference>
<proteinExistence type="predicted"/>
<protein>
    <recommendedName>
        <fullName evidence="2">F-box domain-containing protein</fullName>
    </recommendedName>
</protein>
<feature type="region of interest" description="Disordered" evidence="1">
    <location>
        <begin position="520"/>
        <end position="543"/>
    </location>
</feature>
<evidence type="ECO:0000313" key="4">
    <source>
        <dbReference type="Proteomes" id="UP001313282"/>
    </source>
</evidence>
<name>A0AAN8RB28_9PEZI</name>
<feature type="domain" description="F-box" evidence="2">
    <location>
        <begin position="1"/>
        <end position="47"/>
    </location>
</feature>
<evidence type="ECO:0000313" key="3">
    <source>
        <dbReference type="EMBL" id="KAK6334994.1"/>
    </source>
</evidence>
<keyword evidence="4" id="KW-1185">Reference proteome</keyword>
<dbReference type="InterPro" id="IPR001810">
    <property type="entry name" value="F-box_dom"/>
</dbReference>
<comment type="caution">
    <text evidence="3">The sequence shown here is derived from an EMBL/GenBank/DDBJ whole genome shotgun (WGS) entry which is preliminary data.</text>
</comment>
<dbReference type="Pfam" id="PF12937">
    <property type="entry name" value="F-box-like"/>
    <property type="match status" value="1"/>
</dbReference>
<evidence type="ECO:0000256" key="1">
    <source>
        <dbReference type="SAM" id="MobiDB-lite"/>
    </source>
</evidence>
<feature type="compositionally biased region" description="Acidic residues" evidence="1">
    <location>
        <begin position="520"/>
        <end position="539"/>
    </location>
</feature>
<dbReference type="InterPro" id="IPR036047">
    <property type="entry name" value="F-box-like_dom_sf"/>
</dbReference>
<dbReference type="PROSITE" id="PS50181">
    <property type="entry name" value="FBOX"/>
    <property type="match status" value="1"/>
</dbReference>
<evidence type="ECO:0000259" key="2">
    <source>
        <dbReference type="PROSITE" id="PS50181"/>
    </source>
</evidence>
<dbReference type="SUPFAM" id="SSF81383">
    <property type="entry name" value="F-box domain"/>
    <property type="match status" value="1"/>
</dbReference>
<dbReference type="AlphaFoldDB" id="A0AAN8RB28"/>
<reference evidence="3 4" key="1">
    <citation type="submission" date="2019-10" db="EMBL/GenBank/DDBJ databases">
        <authorList>
            <person name="Palmer J.M."/>
        </authorList>
    </citation>
    <scope>NUCLEOTIDE SEQUENCE [LARGE SCALE GENOMIC DNA]</scope>
    <source>
        <strain evidence="3 4">TWF718</strain>
    </source>
</reference>
<accession>A0AAN8RB28</accession>
<gene>
    <name evidence="3" type="ORF">TWF718_010435</name>
</gene>
<organism evidence="3 4">
    <name type="scientific">Orbilia javanica</name>
    <dbReference type="NCBI Taxonomy" id="47235"/>
    <lineage>
        <taxon>Eukaryota</taxon>
        <taxon>Fungi</taxon>
        <taxon>Dikarya</taxon>
        <taxon>Ascomycota</taxon>
        <taxon>Pezizomycotina</taxon>
        <taxon>Orbiliomycetes</taxon>
        <taxon>Orbiliales</taxon>
        <taxon>Orbiliaceae</taxon>
        <taxon>Orbilia</taxon>
    </lineage>
</organism>
<dbReference type="Proteomes" id="UP001313282">
    <property type="component" value="Unassembled WGS sequence"/>
</dbReference>